<protein>
    <submittedName>
        <fullName evidence="1">Uncharacterized protein</fullName>
    </submittedName>
</protein>
<name>A0ABU2UXS6_9ACTN</name>
<dbReference type="RefSeq" id="WP_311638046.1">
    <property type="nucleotide sequence ID" value="NZ_JAVRFF010000113.1"/>
</dbReference>
<reference evidence="1" key="1">
    <citation type="submission" date="2024-05" db="EMBL/GenBank/DDBJ databases">
        <title>30 novel species of actinomycetes from the DSMZ collection.</title>
        <authorList>
            <person name="Nouioui I."/>
        </authorList>
    </citation>
    <scope>NUCLEOTIDE SEQUENCE</scope>
    <source>
        <strain evidence="1">DSM 41014</strain>
    </source>
</reference>
<evidence type="ECO:0000313" key="2">
    <source>
        <dbReference type="Proteomes" id="UP001180489"/>
    </source>
</evidence>
<gene>
    <name evidence="1" type="ORF">RM863_38875</name>
</gene>
<dbReference type="EMBL" id="JAVRFF010000113">
    <property type="protein sequence ID" value="MDT0478091.1"/>
    <property type="molecule type" value="Genomic_DNA"/>
</dbReference>
<sequence>MNALRERLGWYGGIVHGHGEKPKGMHEKTYKRLLGEYIELEKMVTNNLMHQFDLIDKRLNGVMRELQSNLDKVKP</sequence>
<organism evidence="1 2">
    <name type="scientific">Streptomyces hintoniae</name>
    <dbReference type="NCBI Taxonomy" id="3075521"/>
    <lineage>
        <taxon>Bacteria</taxon>
        <taxon>Bacillati</taxon>
        <taxon>Actinomycetota</taxon>
        <taxon>Actinomycetes</taxon>
        <taxon>Kitasatosporales</taxon>
        <taxon>Streptomycetaceae</taxon>
        <taxon>Streptomyces</taxon>
    </lineage>
</organism>
<comment type="caution">
    <text evidence="1">The sequence shown here is derived from an EMBL/GenBank/DDBJ whole genome shotgun (WGS) entry which is preliminary data.</text>
</comment>
<accession>A0ABU2UXS6</accession>
<keyword evidence="2" id="KW-1185">Reference proteome</keyword>
<proteinExistence type="predicted"/>
<evidence type="ECO:0000313" key="1">
    <source>
        <dbReference type="EMBL" id="MDT0478091.1"/>
    </source>
</evidence>
<dbReference type="Proteomes" id="UP001180489">
    <property type="component" value="Unassembled WGS sequence"/>
</dbReference>